<sequence length="72" mass="8138">MDEDYIAMRLLDIVGEAAKDHGWIGAWKLLLTCNVDGCLELAAWIERQSPEWRAETCLAMTGHELYPTDLTS</sequence>
<evidence type="ECO:0000313" key="2">
    <source>
        <dbReference type="Proteomes" id="UP000571950"/>
    </source>
</evidence>
<dbReference type="Proteomes" id="UP000571950">
    <property type="component" value="Unassembled WGS sequence"/>
</dbReference>
<protein>
    <submittedName>
        <fullName evidence="1">Uncharacterized protein</fullName>
    </submittedName>
</protein>
<reference evidence="1 2" key="1">
    <citation type="submission" date="2020-08" db="EMBL/GenBank/DDBJ databases">
        <title>Genomic Encyclopedia of Type Strains, Phase IV (KMG-IV): sequencing the most valuable type-strain genomes for metagenomic binning, comparative biology and taxonomic classification.</title>
        <authorList>
            <person name="Goeker M."/>
        </authorList>
    </citation>
    <scope>NUCLEOTIDE SEQUENCE [LARGE SCALE GENOMIC DNA]</scope>
    <source>
        <strain evidence="1 2">DSM 26189</strain>
    </source>
</reference>
<accession>A0A7W6BHY0</accession>
<evidence type="ECO:0000313" key="1">
    <source>
        <dbReference type="EMBL" id="MBB3927243.1"/>
    </source>
</evidence>
<proteinExistence type="predicted"/>
<dbReference type="EMBL" id="JACIDT010000010">
    <property type="protein sequence ID" value="MBB3927243.1"/>
    <property type="molecule type" value="Genomic_DNA"/>
</dbReference>
<name>A0A7W6BHY0_9SPHN</name>
<dbReference type="RefSeq" id="WP_188072742.1">
    <property type="nucleotide sequence ID" value="NZ_BSPS01000013.1"/>
</dbReference>
<gene>
    <name evidence="1" type="ORF">GGR43_002966</name>
</gene>
<comment type="caution">
    <text evidence="1">The sequence shown here is derived from an EMBL/GenBank/DDBJ whole genome shotgun (WGS) entry which is preliminary data.</text>
</comment>
<organism evidence="1 2">
    <name type="scientific">Sphingobium jiangsuense</name>
    <dbReference type="NCBI Taxonomy" id="870476"/>
    <lineage>
        <taxon>Bacteria</taxon>
        <taxon>Pseudomonadati</taxon>
        <taxon>Pseudomonadota</taxon>
        <taxon>Alphaproteobacteria</taxon>
        <taxon>Sphingomonadales</taxon>
        <taxon>Sphingomonadaceae</taxon>
        <taxon>Sphingobium</taxon>
    </lineage>
</organism>
<keyword evidence="2" id="KW-1185">Reference proteome</keyword>
<dbReference type="AlphaFoldDB" id="A0A7W6BHY0"/>